<evidence type="ECO:0000256" key="9">
    <source>
        <dbReference type="RuleBase" id="RU369079"/>
    </source>
</evidence>
<feature type="transmembrane region" description="Helical" evidence="9">
    <location>
        <begin position="129"/>
        <end position="149"/>
    </location>
</feature>
<dbReference type="GO" id="GO:0022857">
    <property type="term" value="F:transmembrane transporter activity"/>
    <property type="evidence" value="ECO:0007669"/>
    <property type="project" value="UniProtKB-UniRule"/>
</dbReference>
<dbReference type="Proteomes" id="UP000199093">
    <property type="component" value="Unassembled WGS sequence"/>
</dbReference>
<feature type="transmembrane region" description="Helical" evidence="9">
    <location>
        <begin position="49"/>
        <end position="67"/>
    </location>
</feature>
<comment type="subcellular location">
    <subcellularLocation>
        <location evidence="1 9">Cell inner membrane</location>
        <topology evidence="1 9">Multi-pass membrane protein</topology>
    </subcellularLocation>
</comment>
<dbReference type="PANTHER" id="PTHR35011:SF2">
    <property type="entry name" value="2,3-DIKETO-L-GULONATE TRAP TRANSPORTER SMALL PERMEASE PROTEIN YIAM"/>
    <property type="match status" value="1"/>
</dbReference>
<comment type="function">
    <text evidence="9">Part of the tripartite ATP-independent periplasmic (TRAP) transport system.</text>
</comment>
<evidence type="ECO:0000256" key="2">
    <source>
        <dbReference type="ARBA" id="ARBA00022448"/>
    </source>
</evidence>
<keyword evidence="4 9" id="KW-0997">Cell inner membrane</keyword>
<dbReference type="RefSeq" id="WP_089849459.1">
    <property type="nucleotide sequence ID" value="NZ_FNEJ01000016.1"/>
</dbReference>
<evidence type="ECO:0000256" key="6">
    <source>
        <dbReference type="ARBA" id="ARBA00022989"/>
    </source>
</evidence>
<evidence type="ECO:0000313" key="12">
    <source>
        <dbReference type="Proteomes" id="UP000199093"/>
    </source>
</evidence>
<keyword evidence="5 9" id="KW-0812">Transmembrane</keyword>
<evidence type="ECO:0000256" key="4">
    <source>
        <dbReference type="ARBA" id="ARBA00022519"/>
    </source>
</evidence>
<feature type="domain" description="Tripartite ATP-independent periplasmic transporters DctQ component" evidence="10">
    <location>
        <begin position="22"/>
        <end position="154"/>
    </location>
</feature>
<keyword evidence="6 9" id="KW-1133">Transmembrane helix</keyword>
<sequence>MPLLNLLRKIERSLLVALFLTMVLLYTGSVVTREIGGTFASRFAWIEEAVRMMNLFLVFLALGLALERGKHVGITNLRQKLPDPARRWLCRVIDLAGLGFSLYVAWLSLDLVRFVLNTGQSSPTLGVPIGLVYLAPVIGFLLLALRYGLSLFGVIDRFAAQEAAQ</sequence>
<keyword evidence="7 9" id="KW-0472">Membrane</keyword>
<evidence type="ECO:0000256" key="8">
    <source>
        <dbReference type="ARBA" id="ARBA00038436"/>
    </source>
</evidence>
<evidence type="ECO:0000313" key="11">
    <source>
        <dbReference type="EMBL" id="SDJ06065.1"/>
    </source>
</evidence>
<evidence type="ECO:0000256" key="5">
    <source>
        <dbReference type="ARBA" id="ARBA00022692"/>
    </source>
</evidence>
<evidence type="ECO:0000256" key="1">
    <source>
        <dbReference type="ARBA" id="ARBA00004429"/>
    </source>
</evidence>
<organism evidence="11 12">
    <name type="scientific">Salipiger marinus</name>
    <dbReference type="NCBI Taxonomy" id="555512"/>
    <lineage>
        <taxon>Bacteria</taxon>
        <taxon>Pseudomonadati</taxon>
        <taxon>Pseudomonadota</taxon>
        <taxon>Alphaproteobacteria</taxon>
        <taxon>Rhodobacterales</taxon>
        <taxon>Roseobacteraceae</taxon>
        <taxon>Salipiger</taxon>
    </lineage>
</organism>
<dbReference type="PANTHER" id="PTHR35011">
    <property type="entry name" value="2,3-DIKETO-L-GULONATE TRAP TRANSPORTER SMALL PERMEASE PROTEIN YIAM"/>
    <property type="match status" value="1"/>
</dbReference>
<dbReference type="GO" id="GO:0005886">
    <property type="term" value="C:plasma membrane"/>
    <property type="evidence" value="ECO:0007669"/>
    <property type="project" value="UniProtKB-SubCell"/>
</dbReference>
<evidence type="ECO:0000259" key="10">
    <source>
        <dbReference type="Pfam" id="PF04290"/>
    </source>
</evidence>
<keyword evidence="12" id="KW-1185">Reference proteome</keyword>
<name>A0A1G8QNY2_9RHOB</name>
<keyword evidence="2 9" id="KW-0813">Transport</keyword>
<feature type="transmembrane region" description="Helical" evidence="9">
    <location>
        <begin position="88"/>
        <end position="109"/>
    </location>
</feature>
<accession>A0A1G8QNY2</accession>
<dbReference type="Pfam" id="PF04290">
    <property type="entry name" value="DctQ"/>
    <property type="match status" value="1"/>
</dbReference>
<keyword evidence="3" id="KW-1003">Cell membrane</keyword>
<dbReference type="GO" id="GO:0015740">
    <property type="term" value="P:C4-dicarboxylate transport"/>
    <property type="evidence" value="ECO:0007669"/>
    <property type="project" value="TreeGrafter"/>
</dbReference>
<evidence type="ECO:0000256" key="7">
    <source>
        <dbReference type="ARBA" id="ARBA00023136"/>
    </source>
</evidence>
<dbReference type="InterPro" id="IPR007387">
    <property type="entry name" value="TRAP_DctQ"/>
</dbReference>
<protein>
    <recommendedName>
        <fullName evidence="9">TRAP transporter small permease protein</fullName>
    </recommendedName>
</protein>
<dbReference type="EMBL" id="FNEJ01000016">
    <property type="protein sequence ID" value="SDJ06065.1"/>
    <property type="molecule type" value="Genomic_DNA"/>
</dbReference>
<dbReference type="STRING" id="555512.SAMN04487993_101687"/>
<dbReference type="AlphaFoldDB" id="A0A1G8QNY2"/>
<dbReference type="InterPro" id="IPR055348">
    <property type="entry name" value="DctQ"/>
</dbReference>
<gene>
    <name evidence="11" type="ORF">SAMN04487993_101687</name>
</gene>
<evidence type="ECO:0000256" key="3">
    <source>
        <dbReference type="ARBA" id="ARBA00022475"/>
    </source>
</evidence>
<reference evidence="11 12" key="1">
    <citation type="submission" date="2016-10" db="EMBL/GenBank/DDBJ databases">
        <authorList>
            <person name="de Groot N.N."/>
        </authorList>
    </citation>
    <scope>NUCLEOTIDE SEQUENCE [LARGE SCALE GENOMIC DNA]</scope>
    <source>
        <strain evidence="11 12">DSM 26424</strain>
    </source>
</reference>
<comment type="subunit">
    <text evidence="9">The complex comprises the extracytoplasmic solute receptor protein and the two transmembrane proteins.</text>
</comment>
<comment type="similarity">
    <text evidence="8 9">Belongs to the TRAP transporter small permease family.</text>
</comment>
<proteinExistence type="inferred from homology"/>
<dbReference type="OrthoDB" id="7843639at2"/>
<comment type="caution">
    <text evidence="9">Lacks conserved residue(s) required for the propagation of feature annotation.</text>
</comment>